<gene>
    <name evidence="2" type="ORF">KUF71_019007</name>
</gene>
<dbReference type="Proteomes" id="UP001219518">
    <property type="component" value="Unassembled WGS sequence"/>
</dbReference>
<evidence type="ECO:0000313" key="3">
    <source>
        <dbReference type="Proteomes" id="UP001219518"/>
    </source>
</evidence>
<organism evidence="2 3">
    <name type="scientific">Frankliniella fusca</name>
    <dbReference type="NCBI Taxonomy" id="407009"/>
    <lineage>
        <taxon>Eukaryota</taxon>
        <taxon>Metazoa</taxon>
        <taxon>Ecdysozoa</taxon>
        <taxon>Arthropoda</taxon>
        <taxon>Hexapoda</taxon>
        <taxon>Insecta</taxon>
        <taxon>Pterygota</taxon>
        <taxon>Neoptera</taxon>
        <taxon>Paraneoptera</taxon>
        <taxon>Thysanoptera</taxon>
        <taxon>Terebrantia</taxon>
        <taxon>Thripoidea</taxon>
        <taxon>Thripidae</taxon>
        <taxon>Frankliniella</taxon>
    </lineage>
</organism>
<dbReference type="AlphaFoldDB" id="A0AAE1L6V6"/>
<proteinExistence type="predicted"/>
<reference evidence="2" key="2">
    <citation type="journal article" date="2023" name="BMC Genomics">
        <title>Pest status, molecular evolution, and epigenetic factors derived from the genome assembly of Frankliniella fusca, a thysanopteran phytovirus vector.</title>
        <authorList>
            <person name="Catto M.A."/>
            <person name="Labadie P.E."/>
            <person name="Jacobson A.L."/>
            <person name="Kennedy G.G."/>
            <person name="Srinivasan R."/>
            <person name="Hunt B.G."/>
        </authorList>
    </citation>
    <scope>NUCLEOTIDE SEQUENCE</scope>
    <source>
        <strain evidence="2">PL_HMW_Pooled</strain>
    </source>
</reference>
<evidence type="ECO:0000256" key="1">
    <source>
        <dbReference type="SAM" id="Phobius"/>
    </source>
</evidence>
<evidence type="ECO:0000313" key="2">
    <source>
        <dbReference type="EMBL" id="KAK3908658.1"/>
    </source>
</evidence>
<name>A0AAE1L6V6_9NEOP</name>
<keyword evidence="1" id="KW-0812">Transmembrane</keyword>
<keyword evidence="3" id="KW-1185">Reference proteome</keyword>
<keyword evidence="1" id="KW-1133">Transmembrane helix</keyword>
<accession>A0AAE1L6V6</accession>
<sequence>MKSSVYETEFCSSDILLTKARLLSGHLLLSCCYLFVPLLYKIGLFGVLFVLCNLSTKSVLIECCGSNSLSTFNLSYSILVLYYHLCSKATSIAHV</sequence>
<keyword evidence="1" id="KW-0472">Membrane</keyword>
<feature type="transmembrane region" description="Helical" evidence="1">
    <location>
        <begin position="27"/>
        <end position="51"/>
    </location>
</feature>
<protein>
    <submittedName>
        <fullName evidence="2">Phosphoribosyl-ATP pyrophosphatase</fullName>
    </submittedName>
</protein>
<dbReference type="EMBL" id="JAHWGI010000069">
    <property type="protein sequence ID" value="KAK3908658.1"/>
    <property type="molecule type" value="Genomic_DNA"/>
</dbReference>
<reference evidence="2" key="1">
    <citation type="submission" date="2021-07" db="EMBL/GenBank/DDBJ databases">
        <authorList>
            <person name="Catto M.A."/>
            <person name="Jacobson A."/>
            <person name="Kennedy G."/>
            <person name="Labadie P."/>
            <person name="Hunt B.G."/>
            <person name="Srinivasan R."/>
        </authorList>
    </citation>
    <scope>NUCLEOTIDE SEQUENCE</scope>
    <source>
        <strain evidence="2">PL_HMW_Pooled</strain>
        <tissue evidence="2">Head</tissue>
    </source>
</reference>
<comment type="caution">
    <text evidence="2">The sequence shown here is derived from an EMBL/GenBank/DDBJ whole genome shotgun (WGS) entry which is preliminary data.</text>
</comment>